<protein>
    <recommendedName>
        <fullName evidence="3">Lipocalin-like domain-containing protein</fullName>
    </recommendedName>
</protein>
<reference evidence="1 2" key="1">
    <citation type="submission" date="2020-11" db="EMBL/GenBank/DDBJ databases">
        <authorList>
            <person name="Kim M.K."/>
        </authorList>
    </citation>
    <scope>NUCLEOTIDE SEQUENCE [LARGE SCALE GENOMIC DNA]</scope>
    <source>
        <strain evidence="1 2">BT683</strain>
    </source>
</reference>
<name>A0ABS0IME3_9BACT</name>
<evidence type="ECO:0008006" key="3">
    <source>
        <dbReference type="Google" id="ProtNLM"/>
    </source>
</evidence>
<dbReference type="RefSeq" id="WP_196283551.1">
    <property type="nucleotide sequence ID" value="NZ_JADQDQ010000010.1"/>
</dbReference>
<gene>
    <name evidence="1" type="ORF">I2I05_17450</name>
</gene>
<accession>A0ABS0IME3</accession>
<proteinExistence type="predicted"/>
<dbReference type="EMBL" id="JADQDQ010000010">
    <property type="protein sequence ID" value="MBF9239194.1"/>
    <property type="molecule type" value="Genomic_DNA"/>
</dbReference>
<dbReference type="Proteomes" id="UP000597617">
    <property type="component" value="Unassembled WGS sequence"/>
</dbReference>
<evidence type="ECO:0000313" key="2">
    <source>
        <dbReference type="Proteomes" id="UP000597617"/>
    </source>
</evidence>
<comment type="caution">
    <text evidence="1">The sequence shown here is derived from an EMBL/GenBank/DDBJ whole genome shotgun (WGS) entry which is preliminary data.</text>
</comment>
<sequence length="144" mass="16169">MPRLVSALFCAVALLTTACQKRTPEQPEPAGSLEGTWRLGLTEPVIYDRQNQAVATYPPQAGILPFTQVTFTGTDLTFFHEQSTLRTTTAYVHAGDQVTCPLPFASFTIRKLTTRQLDLYQRGEYLPIGANSLRTDYLMHFERL</sequence>
<organism evidence="1 2">
    <name type="scientific">Hymenobacter jeongseonensis</name>
    <dbReference type="NCBI Taxonomy" id="2791027"/>
    <lineage>
        <taxon>Bacteria</taxon>
        <taxon>Pseudomonadati</taxon>
        <taxon>Bacteroidota</taxon>
        <taxon>Cytophagia</taxon>
        <taxon>Cytophagales</taxon>
        <taxon>Hymenobacteraceae</taxon>
        <taxon>Hymenobacter</taxon>
    </lineage>
</organism>
<evidence type="ECO:0000313" key="1">
    <source>
        <dbReference type="EMBL" id="MBF9239194.1"/>
    </source>
</evidence>
<keyword evidence="2" id="KW-1185">Reference proteome</keyword>
<dbReference type="PROSITE" id="PS51257">
    <property type="entry name" value="PROKAR_LIPOPROTEIN"/>
    <property type="match status" value="1"/>
</dbReference>